<reference evidence="2 3" key="1">
    <citation type="submission" date="2016-04" db="EMBL/GenBank/DDBJ databases">
        <title>Complete genome sequence of natural rubber-degrading, novel Gram-negative bacterium, Rhizobacter gummiphilus strain NS21.</title>
        <authorList>
            <person name="Tabata M."/>
            <person name="Kasai D."/>
            <person name="Fukuda M."/>
        </authorList>
    </citation>
    <scope>NUCLEOTIDE SEQUENCE [LARGE SCALE GENOMIC DNA]</scope>
    <source>
        <strain evidence="2 3">NS21</strain>
    </source>
</reference>
<dbReference type="Proteomes" id="UP000193427">
    <property type="component" value="Chromosome"/>
</dbReference>
<dbReference type="NCBIfam" id="NF038027">
    <property type="entry name" value="TssQ_fam"/>
    <property type="match status" value="1"/>
</dbReference>
<name>A0A1W6LI61_9BURK</name>
<protein>
    <recommendedName>
        <fullName evidence="4">Type VI secretion protein</fullName>
    </recommendedName>
</protein>
<organism evidence="2 3">
    <name type="scientific">Piscinibacter gummiphilus</name>
    <dbReference type="NCBI Taxonomy" id="946333"/>
    <lineage>
        <taxon>Bacteria</taxon>
        <taxon>Pseudomonadati</taxon>
        <taxon>Pseudomonadota</taxon>
        <taxon>Betaproteobacteria</taxon>
        <taxon>Burkholderiales</taxon>
        <taxon>Sphaerotilaceae</taxon>
        <taxon>Piscinibacter</taxon>
    </lineage>
</organism>
<dbReference type="EMBL" id="CP015118">
    <property type="protein sequence ID" value="ARN23974.1"/>
    <property type="molecule type" value="Genomic_DNA"/>
</dbReference>
<sequence>MLLSLSTAVLMLAAGCAQPPQAPVGLLDVTARPAEKALLAGIRTYEDGQYAESEKQLNAALQAGLVSAKDMAAAQKYLAFIYCTSNRVPLCENAFREARKADPAFALSRSEQGHPSWGPVYKRVLP</sequence>
<feature type="chain" id="PRO_5030037150" description="Type VI secretion protein" evidence="1">
    <location>
        <begin position="23"/>
        <end position="126"/>
    </location>
</feature>
<dbReference type="InterPro" id="IPR047780">
    <property type="entry name" value="TssQ-like"/>
</dbReference>
<evidence type="ECO:0000256" key="1">
    <source>
        <dbReference type="SAM" id="SignalP"/>
    </source>
</evidence>
<dbReference type="InterPro" id="IPR011990">
    <property type="entry name" value="TPR-like_helical_dom_sf"/>
</dbReference>
<evidence type="ECO:0008006" key="4">
    <source>
        <dbReference type="Google" id="ProtNLM"/>
    </source>
</evidence>
<accession>A0A1W6LI61</accession>
<keyword evidence="3" id="KW-1185">Reference proteome</keyword>
<dbReference type="STRING" id="946333.A4W93_19835"/>
<evidence type="ECO:0000313" key="2">
    <source>
        <dbReference type="EMBL" id="ARN23974.1"/>
    </source>
</evidence>
<dbReference type="KEGG" id="rgu:A4W93_19835"/>
<evidence type="ECO:0000313" key="3">
    <source>
        <dbReference type="Proteomes" id="UP000193427"/>
    </source>
</evidence>
<gene>
    <name evidence="2" type="ORF">A4W93_19835</name>
</gene>
<proteinExistence type="predicted"/>
<keyword evidence="1" id="KW-0732">Signal</keyword>
<feature type="signal peptide" evidence="1">
    <location>
        <begin position="1"/>
        <end position="22"/>
    </location>
</feature>
<dbReference type="SUPFAM" id="SSF48452">
    <property type="entry name" value="TPR-like"/>
    <property type="match status" value="1"/>
</dbReference>
<dbReference type="OrthoDB" id="8590585at2"/>
<dbReference type="AlphaFoldDB" id="A0A1W6LI61"/>